<comment type="caution">
    <text evidence="1">The sequence shown here is derived from an EMBL/GenBank/DDBJ whole genome shotgun (WGS) entry which is preliminary data.</text>
</comment>
<organism evidence="1 2">
    <name type="scientific">Phaseolus coccineus</name>
    <name type="common">Scarlet runner bean</name>
    <name type="synonym">Phaseolus multiflorus</name>
    <dbReference type="NCBI Taxonomy" id="3886"/>
    <lineage>
        <taxon>Eukaryota</taxon>
        <taxon>Viridiplantae</taxon>
        <taxon>Streptophyta</taxon>
        <taxon>Embryophyta</taxon>
        <taxon>Tracheophyta</taxon>
        <taxon>Spermatophyta</taxon>
        <taxon>Magnoliopsida</taxon>
        <taxon>eudicotyledons</taxon>
        <taxon>Gunneridae</taxon>
        <taxon>Pentapetalae</taxon>
        <taxon>rosids</taxon>
        <taxon>fabids</taxon>
        <taxon>Fabales</taxon>
        <taxon>Fabaceae</taxon>
        <taxon>Papilionoideae</taxon>
        <taxon>50 kb inversion clade</taxon>
        <taxon>NPAAA clade</taxon>
        <taxon>indigoferoid/millettioid clade</taxon>
        <taxon>Phaseoleae</taxon>
        <taxon>Phaseolus</taxon>
    </lineage>
</organism>
<evidence type="ECO:0000313" key="1">
    <source>
        <dbReference type="EMBL" id="KAK7364542.1"/>
    </source>
</evidence>
<proteinExistence type="predicted"/>
<reference evidence="1 2" key="1">
    <citation type="submission" date="2024-01" db="EMBL/GenBank/DDBJ databases">
        <title>The genomes of 5 underutilized Papilionoideae crops provide insights into root nodulation and disease resistanc.</title>
        <authorList>
            <person name="Jiang F."/>
        </authorList>
    </citation>
    <scope>NUCLEOTIDE SEQUENCE [LARGE SCALE GENOMIC DNA]</scope>
    <source>
        <strain evidence="1">JINMINGXINNONG_FW02</strain>
        <tissue evidence="1">Leaves</tissue>
    </source>
</reference>
<accession>A0AAN9N1C4</accession>
<dbReference type="Proteomes" id="UP001374584">
    <property type="component" value="Unassembled WGS sequence"/>
</dbReference>
<gene>
    <name evidence="1" type="ORF">VNO80_13279</name>
</gene>
<protein>
    <submittedName>
        <fullName evidence="1">Uncharacterized protein</fullName>
    </submittedName>
</protein>
<dbReference type="EMBL" id="JAYMYR010000005">
    <property type="protein sequence ID" value="KAK7364542.1"/>
    <property type="molecule type" value="Genomic_DNA"/>
</dbReference>
<keyword evidence="2" id="KW-1185">Reference proteome</keyword>
<name>A0AAN9N1C4_PHACN</name>
<sequence length="109" mass="11941">MLPCLSSISIVHPLRKPHSTPPLIQNLFLEDAFATGSPSTFSEANEGSSFTSRERDLMAVVKDETVVKVDNSHYFFSFRVTKGSNPREEEKDVLSYGLGASGLSSSFLV</sequence>
<evidence type="ECO:0000313" key="2">
    <source>
        <dbReference type="Proteomes" id="UP001374584"/>
    </source>
</evidence>
<dbReference type="AlphaFoldDB" id="A0AAN9N1C4"/>